<dbReference type="PANTHER" id="PTHR33164:SF43">
    <property type="entry name" value="HTH-TYPE TRANSCRIPTIONAL REPRESSOR YETL"/>
    <property type="match status" value="1"/>
</dbReference>
<dbReference type="AlphaFoldDB" id="A0A501WQZ3"/>
<evidence type="ECO:0000313" key="4">
    <source>
        <dbReference type="Proteomes" id="UP000319255"/>
    </source>
</evidence>
<dbReference type="OrthoDB" id="8077146at2"/>
<dbReference type="PANTHER" id="PTHR33164">
    <property type="entry name" value="TRANSCRIPTIONAL REGULATOR, MARR FAMILY"/>
    <property type="match status" value="1"/>
</dbReference>
<feature type="domain" description="HTH marR-type" evidence="2">
    <location>
        <begin position="24"/>
        <end position="155"/>
    </location>
</feature>
<dbReference type="PROSITE" id="PS50995">
    <property type="entry name" value="HTH_MARR_2"/>
    <property type="match status" value="1"/>
</dbReference>
<dbReference type="InterPro" id="IPR000835">
    <property type="entry name" value="HTH_MarR-typ"/>
</dbReference>
<dbReference type="InterPro" id="IPR039422">
    <property type="entry name" value="MarR/SlyA-like"/>
</dbReference>
<dbReference type="SMART" id="SM00347">
    <property type="entry name" value="HTH_MARR"/>
    <property type="match status" value="1"/>
</dbReference>
<organism evidence="3 4">
    <name type="scientific">Amaricoccus solimangrovi</name>
    <dbReference type="NCBI Taxonomy" id="2589815"/>
    <lineage>
        <taxon>Bacteria</taxon>
        <taxon>Pseudomonadati</taxon>
        <taxon>Pseudomonadota</taxon>
        <taxon>Alphaproteobacteria</taxon>
        <taxon>Rhodobacterales</taxon>
        <taxon>Paracoccaceae</taxon>
        <taxon>Amaricoccus</taxon>
    </lineage>
</organism>
<dbReference type="InterPro" id="IPR036390">
    <property type="entry name" value="WH_DNA-bd_sf"/>
</dbReference>
<feature type="compositionally biased region" description="Polar residues" evidence="1">
    <location>
        <begin position="1"/>
        <end position="11"/>
    </location>
</feature>
<dbReference type="PRINTS" id="PR00598">
    <property type="entry name" value="HTHMARR"/>
</dbReference>
<gene>
    <name evidence="3" type="ORF">FJM51_18530</name>
</gene>
<feature type="region of interest" description="Disordered" evidence="1">
    <location>
        <begin position="1"/>
        <end position="22"/>
    </location>
</feature>
<dbReference type="Proteomes" id="UP000319255">
    <property type="component" value="Unassembled WGS sequence"/>
</dbReference>
<name>A0A501WQZ3_9RHOB</name>
<proteinExistence type="predicted"/>
<dbReference type="Pfam" id="PF01047">
    <property type="entry name" value="MarR"/>
    <property type="match status" value="1"/>
</dbReference>
<dbReference type="RefSeq" id="WP_140455620.1">
    <property type="nucleotide sequence ID" value="NZ_VFRP01000024.1"/>
</dbReference>
<evidence type="ECO:0000256" key="1">
    <source>
        <dbReference type="SAM" id="MobiDB-lite"/>
    </source>
</evidence>
<dbReference type="InterPro" id="IPR036388">
    <property type="entry name" value="WH-like_DNA-bd_sf"/>
</dbReference>
<dbReference type="SUPFAM" id="SSF46785">
    <property type="entry name" value="Winged helix' DNA-binding domain"/>
    <property type="match status" value="1"/>
</dbReference>
<dbReference type="EMBL" id="VFRP01000024">
    <property type="protein sequence ID" value="TPE48196.1"/>
    <property type="molecule type" value="Genomic_DNA"/>
</dbReference>
<sequence>MGPKGSEQSATGDAPASDSPPGLENLLGYHLRRASIVDLAGFAQALGDEIKTVPFTVLCMIRDCPGITAAEIGRRAKLQRANLAPMLADLDARGLIARLPDREDHRVQRLHLTPEGAEAAAAWYARVTAQEEQTFGALNAEERGALRRLLARVWQTD</sequence>
<dbReference type="GO" id="GO:0006950">
    <property type="term" value="P:response to stress"/>
    <property type="evidence" value="ECO:0007669"/>
    <property type="project" value="TreeGrafter"/>
</dbReference>
<comment type="caution">
    <text evidence="3">The sequence shown here is derived from an EMBL/GenBank/DDBJ whole genome shotgun (WGS) entry which is preliminary data.</text>
</comment>
<accession>A0A501WQZ3</accession>
<dbReference type="GO" id="GO:0003700">
    <property type="term" value="F:DNA-binding transcription factor activity"/>
    <property type="evidence" value="ECO:0007669"/>
    <property type="project" value="InterPro"/>
</dbReference>
<keyword evidence="4" id="KW-1185">Reference proteome</keyword>
<evidence type="ECO:0000313" key="3">
    <source>
        <dbReference type="EMBL" id="TPE48196.1"/>
    </source>
</evidence>
<dbReference type="Gene3D" id="1.10.10.10">
    <property type="entry name" value="Winged helix-like DNA-binding domain superfamily/Winged helix DNA-binding domain"/>
    <property type="match status" value="1"/>
</dbReference>
<reference evidence="3 4" key="1">
    <citation type="submission" date="2019-06" db="EMBL/GenBank/DDBJ databases">
        <title>A novel bacterium of genus Amaricoccus, isolated from marine sediment.</title>
        <authorList>
            <person name="Huang H."/>
            <person name="Mo K."/>
            <person name="Hu Y."/>
        </authorList>
    </citation>
    <scope>NUCLEOTIDE SEQUENCE [LARGE SCALE GENOMIC DNA]</scope>
    <source>
        <strain evidence="3 4">HB172011</strain>
    </source>
</reference>
<protein>
    <submittedName>
        <fullName evidence="3">MarR family transcriptional regulator</fullName>
    </submittedName>
</protein>
<evidence type="ECO:0000259" key="2">
    <source>
        <dbReference type="PROSITE" id="PS50995"/>
    </source>
</evidence>